<dbReference type="InterPro" id="IPR036930">
    <property type="entry name" value="WGR_dom_sf"/>
</dbReference>
<dbReference type="SMART" id="SM00773">
    <property type="entry name" value="WGR"/>
    <property type="match status" value="1"/>
</dbReference>
<feature type="domain" description="WGR" evidence="2">
    <location>
        <begin position="1"/>
        <end position="79"/>
    </location>
</feature>
<evidence type="ECO:0000313" key="3">
    <source>
        <dbReference type="EMBL" id="VAW63742.1"/>
    </source>
</evidence>
<dbReference type="InterPro" id="IPR049809">
    <property type="entry name" value="YehF/YfeS-like_WGR"/>
</dbReference>
<sequence>MKKRLEYNDDKSSKFWEIVTEGDTYTVCYGRIGTAGQQKSKSFADADKALIAAEKLIAQKKKKGYQGVDGKGGASSEKTSSSSPAVNSGTKKTPKPTDTENKKIIKDMQQQFKKAGAKGLDAVLDQHSKTSAQVEQFIACLFAAFTWIEESWSPSWIDKIGGKRISGYPVDTLQAALAELEALDQAAFVRMATLALPYVVTEGEAMDHTEDFERWEAFRDAVNELEPHLRKLQGTLAKDMMLAVELQMELIGRSTMLDDPLAVHMALVESGIDESQKNILLSQLIAFASDGRISFALNYDGLSEQSVAEYIKKAHKMLPGNGLVHLFELMAMSEESAFQHGRAVGNDEVVYWPAINRRKNDQCHIVMHRKGKAKILGTFDKIPKILALAGDALYFSQPDQLGRYINGKWSIARKVTGGIQDIKFCAGRLYVVDEKPALHVLDKGEWVEYELPGSPGFCSVAIDKEGVVWVAGTAGRVLRWQDDSWEEVIPADKAHKNYRLMATMDDLYLHCTSGVYKWSGKAWQRMFKDKPIGIEFCRDRLYVATRESNRLVQLKGKKVEADFPVDTTWLGCAGERICAPSDYGQLIYDGNSWALYDIAAKVRPVHVKL</sequence>
<dbReference type="SUPFAM" id="SSF142921">
    <property type="entry name" value="WGR domain-like"/>
    <property type="match status" value="1"/>
</dbReference>
<accession>A0A3B0XKF0</accession>
<dbReference type="CDD" id="cd07996">
    <property type="entry name" value="WGR_MMR_like"/>
    <property type="match status" value="1"/>
</dbReference>
<organism evidence="3">
    <name type="scientific">hydrothermal vent metagenome</name>
    <dbReference type="NCBI Taxonomy" id="652676"/>
    <lineage>
        <taxon>unclassified sequences</taxon>
        <taxon>metagenomes</taxon>
        <taxon>ecological metagenomes</taxon>
    </lineage>
</organism>
<proteinExistence type="predicted"/>
<name>A0A3B0XKF0_9ZZZZ</name>
<dbReference type="AlphaFoldDB" id="A0A3B0XKF0"/>
<dbReference type="InterPro" id="IPR008893">
    <property type="entry name" value="WGR_domain"/>
</dbReference>
<evidence type="ECO:0000259" key="2">
    <source>
        <dbReference type="PROSITE" id="PS51977"/>
    </source>
</evidence>
<feature type="region of interest" description="Disordered" evidence="1">
    <location>
        <begin position="60"/>
        <end position="102"/>
    </location>
</feature>
<dbReference type="EMBL" id="UOFJ01000118">
    <property type="protein sequence ID" value="VAW63742.1"/>
    <property type="molecule type" value="Genomic_DNA"/>
</dbReference>
<dbReference type="Pfam" id="PF05406">
    <property type="entry name" value="WGR"/>
    <property type="match status" value="1"/>
</dbReference>
<dbReference type="Gene3D" id="2.20.140.10">
    <property type="entry name" value="WGR domain"/>
    <property type="match status" value="1"/>
</dbReference>
<protein>
    <recommendedName>
        <fullName evidence="2">WGR domain-containing protein</fullName>
    </recommendedName>
</protein>
<dbReference type="InterPro" id="IPR050458">
    <property type="entry name" value="LolB"/>
</dbReference>
<reference evidence="3" key="1">
    <citation type="submission" date="2018-06" db="EMBL/GenBank/DDBJ databases">
        <authorList>
            <person name="Zhirakovskaya E."/>
        </authorList>
    </citation>
    <scope>NUCLEOTIDE SEQUENCE</scope>
</reference>
<dbReference type="PANTHER" id="PTHR30634">
    <property type="entry name" value="OUTER MEMBRANE LOLAB LIPOPROTEIN INSERTION APPARATUS"/>
    <property type="match status" value="1"/>
</dbReference>
<dbReference type="PANTHER" id="PTHR30634:SF13">
    <property type="entry name" value="PROTEIN YEHF"/>
    <property type="match status" value="1"/>
</dbReference>
<dbReference type="PROSITE" id="PS51977">
    <property type="entry name" value="WGR"/>
    <property type="match status" value="1"/>
</dbReference>
<dbReference type="SUPFAM" id="SSF63829">
    <property type="entry name" value="Calcium-dependent phosphotriesterase"/>
    <property type="match status" value="1"/>
</dbReference>
<gene>
    <name evidence="3" type="ORF">MNBD_GAMMA10-445</name>
</gene>
<evidence type="ECO:0000256" key="1">
    <source>
        <dbReference type="SAM" id="MobiDB-lite"/>
    </source>
</evidence>